<evidence type="ECO:0000256" key="7">
    <source>
        <dbReference type="ARBA" id="ARBA00022679"/>
    </source>
</evidence>
<dbReference type="PANTHER" id="PTHR11139">
    <property type="entry name" value="ATAXIA TELANGIECTASIA MUTATED ATM -RELATED"/>
    <property type="match status" value="1"/>
</dbReference>
<comment type="caution">
    <text evidence="26">The sequence shown here is derived from an EMBL/GenBank/DDBJ whole genome shotgun (WGS) entry which is preliminary data.</text>
</comment>
<dbReference type="InterPro" id="IPR018936">
    <property type="entry name" value="PI3/4_kinase_CS"/>
</dbReference>
<dbReference type="InterPro" id="IPR050517">
    <property type="entry name" value="DDR_Repair_Kinase"/>
</dbReference>
<evidence type="ECO:0000256" key="12">
    <source>
        <dbReference type="ARBA" id="ARBA00022853"/>
    </source>
</evidence>
<evidence type="ECO:0000256" key="22">
    <source>
        <dbReference type="SAM" id="MobiDB-lite"/>
    </source>
</evidence>
<evidence type="ECO:0000259" key="25">
    <source>
        <dbReference type="PROSITE" id="PS51190"/>
    </source>
</evidence>
<feature type="region of interest" description="Disordered" evidence="22">
    <location>
        <begin position="482"/>
        <end position="501"/>
    </location>
</feature>
<evidence type="ECO:0000256" key="10">
    <source>
        <dbReference type="ARBA" id="ARBA00022777"/>
    </source>
</evidence>
<evidence type="ECO:0000259" key="23">
    <source>
        <dbReference type="PROSITE" id="PS50290"/>
    </source>
</evidence>
<evidence type="ECO:0000256" key="2">
    <source>
        <dbReference type="ARBA" id="ARBA00010769"/>
    </source>
</evidence>
<dbReference type="CDD" id="cd00892">
    <property type="entry name" value="PIKKc_ATR"/>
    <property type="match status" value="1"/>
</dbReference>
<dbReference type="Pfam" id="PF25030">
    <property type="entry name" value="M-HEAT_ATR"/>
    <property type="match status" value="1"/>
</dbReference>
<evidence type="ECO:0000256" key="15">
    <source>
        <dbReference type="ARBA" id="ARBA00023254"/>
    </source>
</evidence>
<evidence type="ECO:0000256" key="6">
    <source>
        <dbReference type="ARBA" id="ARBA00022527"/>
    </source>
</evidence>
<keyword evidence="27" id="KW-1185">Reference proteome</keyword>
<comment type="catalytic activity">
    <reaction evidence="21">
        <text>L-seryl-[protein] + ATP = O-phospho-L-seryl-[protein] + ADP + H(+)</text>
        <dbReference type="Rhea" id="RHEA:17989"/>
        <dbReference type="Rhea" id="RHEA-COMP:9863"/>
        <dbReference type="Rhea" id="RHEA-COMP:11604"/>
        <dbReference type="ChEBI" id="CHEBI:15378"/>
        <dbReference type="ChEBI" id="CHEBI:29999"/>
        <dbReference type="ChEBI" id="CHEBI:30616"/>
        <dbReference type="ChEBI" id="CHEBI:83421"/>
        <dbReference type="ChEBI" id="CHEBI:456216"/>
        <dbReference type="EC" id="2.7.11.1"/>
    </reaction>
</comment>
<organism evidence="26 27">
    <name type="scientific">Paraconiothyrium brasiliense</name>
    <dbReference type="NCBI Taxonomy" id="300254"/>
    <lineage>
        <taxon>Eukaryota</taxon>
        <taxon>Fungi</taxon>
        <taxon>Dikarya</taxon>
        <taxon>Ascomycota</taxon>
        <taxon>Pezizomycotina</taxon>
        <taxon>Dothideomycetes</taxon>
        <taxon>Pleosporomycetidae</taxon>
        <taxon>Pleosporales</taxon>
        <taxon>Massarineae</taxon>
        <taxon>Didymosphaeriaceae</taxon>
        <taxon>Paraconiothyrium</taxon>
    </lineage>
</organism>
<keyword evidence="12" id="KW-0156">Chromatin regulator</keyword>
<dbReference type="InterPro" id="IPR057564">
    <property type="entry name" value="HEAT_ATR"/>
</dbReference>
<dbReference type="InterPro" id="IPR056802">
    <property type="entry name" value="ATR-like_M-HEAT"/>
</dbReference>
<keyword evidence="6" id="KW-0723">Serine/threonine-protein kinase</keyword>
<evidence type="ECO:0000256" key="3">
    <source>
        <dbReference type="ARBA" id="ARBA00011370"/>
    </source>
</evidence>
<dbReference type="PROSITE" id="PS00916">
    <property type="entry name" value="PI3_4_KINASE_2"/>
    <property type="match status" value="1"/>
</dbReference>
<dbReference type="PROSITE" id="PS51189">
    <property type="entry name" value="FAT"/>
    <property type="match status" value="1"/>
</dbReference>
<dbReference type="InterPro" id="IPR036940">
    <property type="entry name" value="PI3/4_kinase_cat_sf"/>
</dbReference>
<evidence type="ECO:0000256" key="1">
    <source>
        <dbReference type="ARBA" id="ARBA00004123"/>
    </source>
</evidence>
<dbReference type="InterPro" id="IPR011009">
    <property type="entry name" value="Kinase-like_dom_sf"/>
</dbReference>
<evidence type="ECO:0000256" key="11">
    <source>
        <dbReference type="ARBA" id="ARBA00022840"/>
    </source>
</evidence>
<keyword evidence="8" id="KW-0547">Nucleotide-binding</keyword>
<protein>
    <recommendedName>
        <fullName evidence="5">Serine/threonine-protein kinase MEC1</fullName>
        <ecNumber evidence="4">2.7.11.1</ecNumber>
    </recommendedName>
    <alternativeName>
        <fullName evidence="19">ATR homolog</fullName>
    </alternativeName>
    <alternativeName>
        <fullName evidence="18">DNA-damage checkpoint kinase MEC1</fullName>
    </alternativeName>
    <alternativeName>
        <fullName evidence="17">Mitosis entry checkpoint protein 1</fullName>
    </alternativeName>
</protein>
<dbReference type="PANTHER" id="PTHR11139:SF125">
    <property type="entry name" value="SERINE_THREONINE-PROTEIN KINASE MEC1"/>
    <property type="match status" value="1"/>
</dbReference>
<feature type="domain" description="PI3K/PI4K catalytic" evidence="23">
    <location>
        <begin position="2197"/>
        <end position="2500"/>
    </location>
</feature>
<evidence type="ECO:0000313" key="26">
    <source>
        <dbReference type="EMBL" id="KAL1610363.1"/>
    </source>
</evidence>
<dbReference type="InterPro" id="IPR000403">
    <property type="entry name" value="PI3/4_kinase_cat_dom"/>
</dbReference>
<keyword evidence="15" id="KW-0469">Meiosis</keyword>
<dbReference type="PROSITE" id="PS50290">
    <property type="entry name" value="PI3_4_KINASE_3"/>
    <property type="match status" value="1"/>
</dbReference>
<dbReference type="EC" id="2.7.11.1" evidence="4"/>
<evidence type="ECO:0000256" key="18">
    <source>
        <dbReference type="ARBA" id="ARBA00030459"/>
    </source>
</evidence>
<evidence type="ECO:0000256" key="4">
    <source>
        <dbReference type="ARBA" id="ARBA00012513"/>
    </source>
</evidence>
<dbReference type="SUPFAM" id="SSF48452">
    <property type="entry name" value="TPR-like"/>
    <property type="match status" value="1"/>
</dbReference>
<dbReference type="PROSITE" id="PS51190">
    <property type="entry name" value="FATC"/>
    <property type="match status" value="1"/>
</dbReference>
<proteinExistence type="inferred from homology"/>
<keyword evidence="11" id="KW-0067">ATP-binding</keyword>
<evidence type="ECO:0000256" key="14">
    <source>
        <dbReference type="ARBA" id="ARBA00023242"/>
    </source>
</evidence>
<dbReference type="Pfam" id="PF08064">
    <property type="entry name" value="UME"/>
    <property type="match status" value="1"/>
</dbReference>
<dbReference type="InterPro" id="IPR011990">
    <property type="entry name" value="TPR-like_helical_dom_sf"/>
</dbReference>
<evidence type="ECO:0000256" key="19">
    <source>
        <dbReference type="ARBA" id="ARBA00033001"/>
    </source>
</evidence>
<sequence>MARRGGGSTQRQAPQLGPNPHGYANGLPPPSTIPAQIVQGAANVRAQQNTVNKQPFIALVQEFLSNPVLEDPDPVCIAFILAITEGGIDPFFREDPFASKHLEGQGAQCIAALVIIFQQKPYLWFAPTHAEEEDGNPRPPVILWLFSKLLGLMVQQGLLGIHATVQELLSTCLKSFTLSASRLRQAWSVFQLYRCCVDSITAAAEPSEEPLESLSPLIGIILPSSNSIGDIWPESQHLVALPQGLQTPVTSIVSATYLGLRLLEILIDGCFTFKQKTTNGSTFESMRPWALNSCLDLWNNFTRWTAGVERGPLHDDIETLYMQSLAILALPDLDKQDDFSCSSKALISFTSGLLDGLRDCLSRPFSKANQARLGYVLIRLKSITQQILGEERKGVIGRCVRKLLTDTIIPDIAGICQNVSELIALEKDLQLSICLWTAPGDWPAEVRELRAILCSETERPFDNEELNDQSVAVISGFRSMNKFDEQPPAKRRRTAPEPKYEAPSDVLTHMVMLLNGSSADSPILDLKDFHVSIQTKYAKLPEDTEASEQEQIESLLALTKIACAATQCLELPEVSQDRWKGAPCKLCDPVYKVQREAKVYWNHQVFGEMWKDAIAGMIAITKEAKFQASSRPRVLMAVAIGRVFNHISDAEYLSLEISSLGEWLLKSMQRSLRELRIAASRSLMTFLREDISRLVRDKNRRATMQFLAELTRRNVPAQQETLIMAYGQAARTCSGEELHLILAQLVEYLGHTNTVIYGAAYNELCSLADDLHTSPQELLRPYWRTIGFSIVNDLNTNPQKAKFVVELIGEISYVSQLLILIHEDVLPVLVLNKRTDILQRIANAKKTTVEEICLQPRAHLARIIALLLCQPGPDVERRALETLMAVAPGVRQTGQKLHDLVQLDAAAMASEVFKLAADRDVNEKELYYEGIRRLAALDDVKSDLDLKKQKDGKRKAASRKKSKDLVETFILKHVLGVMADFTNPIENQLGNHHLTERRRCVGAIKELITFAREDSCHALTQIRACLQSAMTDLHLCDQAFDVWSLLLTVLEEAHLKLVLGQTFALIVHHWSSFSDETRLKASATLDLLRVQNNQLLQNLVGQLASLSSIPMLAKLEAEIARLKAKKDPITLLNYFSERCNDENSVVVQHALKELVPFLEGHQKLLHQSAIDQKPLPALITLSRSLLDVCVRFPGHHVELRILCAQCLGIVGGLDPYRVESVREKKQVLVLHNFEQAAEVIQFVAFMLEEVLVKVFLSTTNARSQGWLAWLMQELCALCGFNNVHESGRGASQSTPATQRWDEFPEPVQKVLTPFLDSKYRFTTNEDVPTAQYPIFSLEVSYSTWLRTFTYDILQKAKVQNAKMFFPTIGRVARREDLSIASFILPYAVLSVVVGGAEADVSNIGLELLTVLQTDLQGTDHTEAMNIKQCSENVFQVLDYLALWLQEKRKVMSDARIMAGKIGRGINETNEIEAIKQFSAVESLLRLIPAKVISKRAVECRSYARALFHWEQYYREEQHKAETAGEDLIKDDLLQHLQHIYAQIDEPDSIEGISAHLLVLNPEQQIMEHRKAGRWTAAQTWYELALAEKPNDPETQVNLLTCLKESGQYDAILNYVDGFHASRFVSSSTLPFAAEAAWSTGKWDQLDRILTEPSGMVNTSSSDFNVGIGKALLALRHGKAYDFKHTVNDLRTALSNGLSASVTASLHNSHDHLVKLHTLYELETISGLSSHASSDREVLFENLDRRLDLLGAYTSDKQYLLGVRRAAMQLSHLEFTNLDIASAWLTTARLARKGEFSSAAFNSIMHAAQLGDDASKIEYSKMLWKEGHHRKAIQNLRGALATNSFATREMPPIDVSISVTTTATGDVTHAANRVKCHAQLLLAKWLDRAGQTQSLVLKEEYARGIMTFPKWDKGHYYLGRYYLKLYESEKALPVTKQANNFLAGELTKLVIENYIRSTVYGSKYYYQTIPKILTLWLDMGMEMSSQPRPPKDKDLHQHKMNHLIHINAYVKRYASERMPAYPWYTAFPQIISRINHPNKSVWEVLQLIIIKVTGQYPQQALWGLLAVQNSQQDDRRARGGGILQKLRVGGHMKESIEPANVGKDHSKRKNGALELKSLITHGQRLADALLSACDTPVEQRVSHVSLSKDLRFNTKLAPCALVVPVESNMTPSLPSTNDSRLIRAHNPFASDVVTIAEFRDDVLVLSSLQRPRKIVVRGSNGRSYGLMCKPKDDLRKDQRLMEFNSMINRALTRNIEASKRRLYIKTYGVTPLNEECGTIEWVEGLKPMRDIIIRLYRQKSVNIDYQEIRMLLNEACADPKNTHLFTHKILGKFQPVLYQWFVETFPEPEAWFAARLRYTRSCAVMSIVGHVLGLGDRHGENVLLEEGNGGTFHVDFNCLFDKGLTFEKPELVPFRLTHNMVDAMGPAGIEGPFRKTAELTYSLLRQHEDTLITILETFVHDPTADFLGGKKKRRIPGVPESPQEVLEFVKGKLGGFVRGESVPLSVEGYVDSLIRQARDPMNLAAMYIGWCAFF</sequence>
<dbReference type="Pfam" id="PF23593">
    <property type="entry name" value="HEAT_ATR"/>
    <property type="match status" value="1"/>
</dbReference>
<dbReference type="InterPro" id="IPR014009">
    <property type="entry name" value="PIK_FAT"/>
</dbReference>
<evidence type="ECO:0000256" key="8">
    <source>
        <dbReference type="ARBA" id="ARBA00022741"/>
    </source>
</evidence>
<dbReference type="SUPFAM" id="SSF48371">
    <property type="entry name" value="ARM repeat"/>
    <property type="match status" value="1"/>
</dbReference>
<keyword evidence="13" id="KW-0234">DNA repair</keyword>
<accession>A0ABR3S1L4</accession>
<dbReference type="SMART" id="SM00146">
    <property type="entry name" value="PI3Kc"/>
    <property type="match status" value="1"/>
</dbReference>
<keyword evidence="9" id="KW-0227">DNA damage</keyword>
<dbReference type="InterPro" id="IPR003152">
    <property type="entry name" value="FATC_dom"/>
</dbReference>
<keyword evidence="10 26" id="KW-0418">Kinase</keyword>
<evidence type="ECO:0000256" key="20">
    <source>
        <dbReference type="ARBA" id="ARBA00047899"/>
    </source>
</evidence>
<gene>
    <name evidence="26" type="primary">MEC1</name>
    <name evidence="26" type="ORF">SLS60_002029</name>
</gene>
<comment type="subcellular location">
    <subcellularLocation>
        <location evidence="1">Nucleus</location>
    </subcellularLocation>
</comment>
<dbReference type="EMBL" id="JAKJXO020000002">
    <property type="protein sequence ID" value="KAL1610363.1"/>
    <property type="molecule type" value="Genomic_DNA"/>
</dbReference>
<dbReference type="Pfam" id="PF25385">
    <property type="entry name" value="HEAT_MEC1_N"/>
    <property type="match status" value="1"/>
</dbReference>
<dbReference type="Pfam" id="PF02259">
    <property type="entry name" value="FAT"/>
    <property type="match status" value="1"/>
</dbReference>
<dbReference type="SMART" id="SM00802">
    <property type="entry name" value="UME"/>
    <property type="match status" value="1"/>
</dbReference>
<evidence type="ECO:0000256" key="16">
    <source>
        <dbReference type="ARBA" id="ARBA00025079"/>
    </source>
</evidence>
<dbReference type="InterPro" id="IPR016024">
    <property type="entry name" value="ARM-type_fold"/>
</dbReference>
<dbReference type="InterPro" id="IPR058681">
    <property type="entry name" value="HEAT_MEC1_N"/>
</dbReference>
<evidence type="ECO:0000256" key="9">
    <source>
        <dbReference type="ARBA" id="ARBA00022763"/>
    </source>
</evidence>
<dbReference type="Gene3D" id="1.25.40.10">
    <property type="entry name" value="Tetratricopeptide repeat domain"/>
    <property type="match status" value="1"/>
</dbReference>
<evidence type="ECO:0000313" key="27">
    <source>
        <dbReference type="Proteomes" id="UP001521785"/>
    </source>
</evidence>
<keyword evidence="7" id="KW-0808">Transferase</keyword>
<evidence type="ECO:0000256" key="21">
    <source>
        <dbReference type="ARBA" id="ARBA00048679"/>
    </source>
</evidence>
<dbReference type="SMART" id="SM01343">
    <property type="entry name" value="FATC"/>
    <property type="match status" value="1"/>
</dbReference>
<name>A0ABR3S1L4_9PLEO</name>
<evidence type="ECO:0000259" key="24">
    <source>
        <dbReference type="PROSITE" id="PS51189"/>
    </source>
</evidence>
<comment type="similarity">
    <text evidence="2">Belongs to the PI3/PI4-kinase family. ATM subfamily.</text>
</comment>
<evidence type="ECO:0000256" key="17">
    <source>
        <dbReference type="ARBA" id="ARBA00029679"/>
    </source>
</evidence>
<comment type="catalytic activity">
    <reaction evidence="20">
        <text>L-threonyl-[protein] + ATP = O-phospho-L-threonyl-[protein] + ADP + H(+)</text>
        <dbReference type="Rhea" id="RHEA:46608"/>
        <dbReference type="Rhea" id="RHEA-COMP:11060"/>
        <dbReference type="Rhea" id="RHEA-COMP:11605"/>
        <dbReference type="ChEBI" id="CHEBI:15378"/>
        <dbReference type="ChEBI" id="CHEBI:30013"/>
        <dbReference type="ChEBI" id="CHEBI:30616"/>
        <dbReference type="ChEBI" id="CHEBI:61977"/>
        <dbReference type="ChEBI" id="CHEBI:456216"/>
        <dbReference type="EC" id="2.7.11.1"/>
    </reaction>
</comment>
<dbReference type="Pfam" id="PF02260">
    <property type="entry name" value="FATC"/>
    <property type="match status" value="1"/>
</dbReference>
<dbReference type="InterPro" id="IPR012993">
    <property type="entry name" value="UME"/>
</dbReference>
<dbReference type="Pfam" id="PF00454">
    <property type="entry name" value="PI3_PI4_kinase"/>
    <property type="match status" value="1"/>
</dbReference>
<feature type="domain" description="FATC" evidence="25">
    <location>
        <begin position="2501"/>
        <end position="2533"/>
    </location>
</feature>
<evidence type="ECO:0000256" key="13">
    <source>
        <dbReference type="ARBA" id="ARBA00023204"/>
    </source>
</evidence>
<keyword evidence="14" id="KW-0539">Nucleus</keyword>
<feature type="region of interest" description="Disordered" evidence="22">
    <location>
        <begin position="1"/>
        <end position="30"/>
    </location>
</feature>
<reference evidence="26 27" key="1">
    <citation type="submission" date="2024-02" db="EMBL/GenBank/DDBJ databases">
        <title>De novo assembly and annotation of 12 fungi associated with fruit tree decline syndrome in Ontario, Canada.</title>
        <authorList>
            <person name="Sulman M."/>
            <person name="Ellouze W."/>
            <person name="Ilyukhin E."/>
        </authorList>
    </citation>
    <scope>NUCLEOTIDE SEQUENCE [LARGE SCALE GENOMIC DNA]</scope>
    <source>
        <strain evidence="26 27">M42-189</strain>
    </source>
</reference>
<dbReference type="GO" id="GO:0016301">
    <property type="term" value="F:kinase activity"/>
    <property type="evidence" value="ECO:0007669"/>
    <property type="project" value="UniProtKB-KW"/>
</dbReference>
<comment type="function">
    <text evidence="16">Serine/threonine protein kinase which activates checkpoint signaling upon genotoxic stresses such as ionizing radiation (IR), ultraviolet light (UV), or DNA replication stalling, thereby acting as a DNA damage sensor. Recognizes the substrate consensus sequence [ST]-Q. Phosphorylates histone H2A to form H2AS128ph (gamma-H2A) at sites of DNA damage, involved in the regulation of DNA damage response mechanism. Required for the control of telomere length and genome stability.</text>
</comment>
<dbReference type="Proteomes" id="UP001521785">
    <property type="component" value="Unassembled WGS sequence"/>
</dbReference>
<dbReference type="Gene3D" id="1.10.1070.11">
    <property type="entry name" value="Phosphatidylinositol 3-/4-kinase, catalytic domain"/>
    <property type="match status" value="1"/>
</dbReference>
<feature type="domain" description="FAT" evidence="24">
    <location>
        <begin position="1491"/>
        <end position="2069"/>
    </location>
</feature>
<comment type="subunit">
    <text evidence="3">Associates with DNA double-strand breaks.</text>
</comment>
<evidence type="ECO:0000256" key="5">
    <source>
        <dbReference type="ARBA" id="ARBA00021345"/>
    </source>
</evidence>
<dbReference type="InterPro" id="IPR003151">
    <property type="entry name" value="PIK-rel_kinase_FAT"/>
</dbReference>
<dbReference type="SUPFAM" id="SSF56112">
    <property type="entry name" value="Protein kinase-like (PK-like)"/>
    <property type="match status" value="1"/>
</dbReference>
<dbReference type="Gene3D" id="3.30.1010.10">
    <property type="entry name" value="Phosphatidylinositol 3-kinase Catalytic Subunit, Chain A, domain 4"/>
    <property type="match status" value="1"/>
</dbReference>